<evidence type="ECO:0000313" key="2">
    <source>
        <dbReference type="EMBL" id="TLX62395.1"/>
    </source>
</evidence>
<dbReference type="RefSeq" id="WP_138412281.1">
    <property type="nucleotide sequence ID" value="NZ_QLAG01000022.1"/>
</dbReference>
<reference evidence="2 3" key="1">
    <citation type="journal article" date="2017" name="Eur. J. Clin. Microbiol. Infect. Dis.">
        <title>Uncommonly isolated clinical Pseudomonas: identification and phylogenetic assignation.</title>
        <authorList>
            <person name="Mulet M."/>
            <person name="Gomila M."/>
            <person name="Ramirez A."/>
            <person name="Cardew S."/>
            <person name="Moore E.R."/>
            <person name="Lalucat J."/>
            <person name="Garcia-Valdes E."/>
        </authorList>
    </citation>
    <scope>NUCLEOTIDE SEQUENCE [LARGE SCALE GENOMIC DNA]</scope>
    <source>
        <strain evidence="2 3">SD129</strain>
    </source>
</reference>
<evidence type="ECO:0000259" key="1">
    <source>
        <dbReference type="Pfam" id="PF13460"/>
    </source>
</evidence>
<dbReference type="InterPro" id="IPR016040">
    <property type="entry name" value="NAD(P)-bd_dom"/>
</dbReference>
<dbReference type="AlphaFoldDB" id="A0A5R9QCI5"/>
<accession>A0A5R9QCI5</accession>
<dbReference type="Proteomes" id="UP000306753">
    <property type="component" value="Unassembled WGS sequence"/>
</dbReference>
<gene>
    <name evidence="2" type="ORF">DN820_16375</name>
</gene>
<dbReference type="Pfam" id="PF13460">
    <property type="entry name" value="NAD_binding_10"/>
    <property type="match status" value="1"/>
</dbReference>
<evidence type="ECO:0000313" key="3">
    <source>
        <dbReference type="Proteomes" id="UP000306753"/>
    </source>
</evidence>
<organism evidence="2 3">
    <name type="scientific">Stutzerimonas nosocomialis</name>
    <dbReference type="NCBI Taxonomy" id="1056496"/>
    <lineage>
        <taxon>Bacteria</taxon>
        <taxon>Pseudomonadati</taxon>
        <taxon>Pseudomonadota</taxon>
        <taxon>Gammaproteobacteria</taxon>
        <taxon>Pseudomonadales</taxon>
        <taxon>Pseudomonadaceae</taxon>
        <taxon>Stutzerimonas</taxon>
    </lineage>
</organism>
<dbReference type="InterPro" id="IPR036291">
    <property type="entry name" value="NAD(P)-bd_dom_sf"/>
</dbReference>
<dbReference type="SUPFAM" id="SSF51735">
    <property type="entry name" value="NAD(P)-binding Rossmann-fold domains"/>
    <property type="match status" value="1"/>
</dbReference>
<keyword evidence="3" id="KW-1185">Reference proteome</keyword>
<comment type="caution">
    <text evidence="2">The sequence shown here is derived from an EMBL/GenBank/DDBJ whole genome shotgun (WGS) entry which is preliminary data.</text>
</comment>
<proteinExistence type="predicted"/>
<dbReference type="Gene3D" id="3.40.50.720">
    <property type="entry name" value="NAD(P)-binding Rossmann-like Domain"/>
    <property type="match status" value="1"/>
</dbReference>
<protein>
    <submittedName>
        <fullName evidence="2">NADH-flavin reductase</fullName>
    </submittedName>
</protein>
<sequence>MRNAETPRLKFALYGAHSSLGSALICELLSRQHEAVALMDDLNSLAARPGLRTKLADLQDPQSVSESVAGFDAVICLHNSPRLPHLPDHTAPHGPQGFYQAVDALLVGMPRVQVRRLILVADFDALAGAPEVEAALQRLATHPLDWTLVNALPAGHSLSIDDLSVVPTDKPDDPRYQLRRIAAGIVDELETPRHLHERINFVLES</sequence>
<name>A0A5R9QCI5_9GAMM</name>
<dbReference type="EMBL" id="QLAG01000022">
    <property type="protein sequence ID" value="TLX62395.1"/>
    <property type="molecule type" value="Genomic_DNA"/>
</dbReference>
<feature type="domain" description="NAD(P)-binding" evidence="1">
    <location>
        <begin position="15"/>
        <end position="129"/>
    </location>
</feature>